<proteinExistence type="inferred from homology"/>
<keyword evidence="5 10" id="KW-0238">DNA-binding</keyword>
<evidence type="ECO:0000256" key="1">
    <source>
        <dbReference type="ARBA" id="ARBA00004123"/>
    </source>
</evidence>
<evidence type="ECO:0000313" key="14">
    <source>
        <dbReference type="Proteomes" id="UP001058974"/>
    </source>
</evidence>
<dbReference type="Proteomes" id="UP001058974">
    <property type="component" value="Chromosome 6"/>
</dbReference>
<organism evidence="13 14">
    <name type="scientific">Pisum sativum</name>
    <name type="common">Garden pea</name>
    <name type="synonym">Lathyrus oleraceus</name>
    <dbReference type="NCBI Taxonomy" id="3888"/>
    <lineage>
        <taxon>Eukaryota</taxon>
        <taxon>Viridiplantae</taxon>
        <taxon>Streptophyta</taxon>
        <taxon>Embryophyta</taxon>
        <taxon>Tracheophyta</taxon>
        <taxon>Spermatophyta</taxon>
        <taxon>Magnoliopsida</taxon>
        <taxon>eudicotyledons</taxon>
        <taxon>Gunneridae</taxon>
        <taxon>Pentapetalae</taxon>
        <taxon>rosids</taxon>
        <taxon>fabids</taxon>
        <taxon>Fabales</taxon>
        <taxon>Fabaceae</taxon>
        <taxon>Papilionoideae</taxon>
        <taxon>50 kb inversion clade</taxon>
        <taxon>NPAAA clade</taxon>
        <taxon>Hologalegina</taxon>
        <taxon>IRL clade</taxon>
        <taxon>Fabeae</taxon>
        <taxon>Lathyrus</taxon>
    </lineage>
</organism>
<evidence type="ECO:0000256" key="11">
    <source>
        <dbReference type="SAM" id="MobiDB-lite"/>
    </source>
</evidence>
<evidence type="ECO:0000256" key="8">
    <source>
        <dbReference type="ARBA" id="ARBA00023294"/>
    </source>
</evidence>
<dbReference type="Gramene" id="Psat06G0495200-T1">
    <property type="protein sequence ID" value="KAI5399816.1"/>
    <property type="gene ID" value="KIW84_064952"/>
</dbReference>
<keyword evidence="8 10" id="KW-0927">Auxin signaling pathway</keyword>
<name>A0A9D5A9G5_PEA</name>
<dbReference type="PANTHER" id="PTHR31384">
    <property type="entry name" value="AUXIN RESPONSE FACTOR 4-RELATED"/>
    <property type="match status" value="1"/>
</dbReference>
<comment type="similarity">
    <text evidence="2 10">Belongs to the ARF family.</text>
</comment>
<dbReference type="GO" id="GO:0006355">
    <property type="term" value="P:regulation of DNA-templated transcription"/>
    <property type="evidence" value="ECO:0007669"/>
    <property type="project" value="InterPro"/>
</dbReference>
<evidence type="ECO:0000256" key="10">
    <source>
        <dbReference type="RuleBase" id="RU004561"/>
    </source>
</evidence>
<feature type="region of interest" description="Disordered" evidence="11">
    <location>
        <begin position="559"/>
        <end position="601"/>
    </location>
</feature>
<sequence length="616" mass="68568">MFVVMDSMEKTSEKCLDSQLWHACAGAMVQMPPLNTKVFYFPQGHAEHAHGKVDFTKTRVPPLILCRISAMKYMADPDTDEVYVKMRLTPLRENELDSEQDCFLGNNGLEGQEKPASFAKTLTQSDANNGGGFSVPRYCAETIFPRLDYSAEPPVQTIIAKDMHGQCWKFRHIYRGTPRRHLLTTGWSNFVNHKKLVAGDSIVFLRAENGDLCVGIRRAKKGGIGGGTDQFSNSSGNWNRVSPLFGGGFLGGNENNRKSDYLIGKVASESVVEAVNCAVNGRSFEVVYYPRASTPEFCVKVSSVKSAMQIQWCSGMRFKMPFETEDSSRISWFMGTISSVQVQDPIRWPDSPWRLLQVVWDEPDLLQNVKCVNPWLVELVSNMPNFNLSPFTPPRKKPRFIQDPYFHLINQLPMPTTTSSSSSPSFSNINLLNYANSSLCNIQDSTTTNSYSASSIQGARHAQFGQNNQSDFHFNKLHHDMFLSNLSLSRFDQQQTVIRPYKSINNNTKNTVDLSCLLSVGNSGQSFKEVSNIEAKAPHKHILLFGKLIQTEDNSNGSNISKSGSLSDGTCLKTSNVSSSEPVENSSDGGSPWYKDQQHKTDIVGTENVTTLCMAS</sequence>
<dbReference type="AlphaFoldDB" id="A0A9D5A9G5"/>
<dbReference type="GO" id="GO:0048829">
    <property type="term" value="P:root cap development"/>
    <property type="evidence" value="ECO:0007669"/>
    <property type="project" value="UniProtKB-ARBA"/>
</dbReference>
<dbReference type="Gramene" id="PSAT_LOCUS27832_t1">
    <property type="protein sequence ID" value="CAL5209214.1"/>
    <property type="gene ID" value="PSAT_LOCUS27832"/>
</dbReference>
<dbReference type="Gene3D" id="2.40.330.10">
    <property type="entry name" value="DNA-binding pseudobarrel domain"/>
    <property type="match status" value="1"/>
</dbReference>
<evidence type="ECO:0000259" key="12">
    <source>
        <dbReference type="PROSITE" id="PS50863"/>
    </source>
</evidence>
<evidence type="ECO:0000256" key="6">
    <source>
        <dbReference type="ARBA" id="ARBA00023163"/>
    </source>
</evidence>
<dbReference type="Gene3D" id="2.30.30.1040">
    <property type="match status" value="1"/>
</dbReference>
<dbReference type="Pfam" id="PF02362">
    <property type="entry name" value="B3"/>
    <property type="match status" value="1"/>
</dbReference>
<dbReference type="InterPro" id="IPR044835">
    <property type="entry name" value="ARF_plant"/>
</dbReference>
<protein>
    <recommendedName>
        <fullName evidence="10">Auxin response factor</fullName>
    </recommendedName>
</protein>
<dbReference type="InterPro" id="IPR010525">
    <property type="entry name" value="ARF_dom"/>
</dbReference>
<dbReference type="SUPFAM" id="SSF101936">
    <property type="entry name" value="DNA-binding pseudobarrel domain"/>
    <property type="match status" value="1"/>
</dbReference>
<keyword evidence="4 10" id="KW-0805">Transcription regulation</keyword>
<dbReference type="EMBL" id="JAMSHJ010000006">
    <property type="protein sequence ID" value="KAI5399816.1"/>
    <property type="molecule type" value="Genomic_DNA"/>
</dbReference>
<evidence type="ECO:0000256" key="5">
    <source>
        <dbReference type="ARBA" id="ARBA00023125"/>
    </source>
</evidence>
<dbReference type="PANTHER" id="PTHR31384:SF170">
    <property type="entry name" value="AUXIN RESPONSE FACTOR"/>
    <property type="match status" value="1"/>
</dbReference>
<dbReference type="FunFam" id="2.40.330.10:FF:000001">
    <property type="entry name" value="Auxin response factor"/>
    <property type="match status" value="1"/>
</dbReference>
<evidence type="ECO:0000256" key="4">
    <source>
        <dbReference type="ARBA" id="ARBA00023015"/>
    </source>
</evidence>
<feature type="compositionally biased region" description="Low complexity" evidence="11">
    <location>
        <begin position="559"/>
        <end position="587"/>
    </location>
</feature>
<keyword evidence="6 10" id="KW-0804">Transcription</keyword>
<dbReference type="GO" id="GO:0007389">
    <property type="term" value="P:pattern specification process"/>
    <property type="evidence" value="ECO:0007669"/>
    <property type="project" value="UniProtKB-ARBA"/>
</dbReference>
<accession>A0A9D5A9G5</accession>
<dbReference type="InterPro" id="IPR003340">
    <property type="entry name" value="B3_DNA-bd"/>
</dbReference>
<dbReference type="CDD" id="cd10017">
    <property type="entry name" value="B3_DNA"/>
    <property type="match status" value="1"/>
</dbReference>
<reference evidence="13 14" key="1">
    <citation type="journal article" date="2022" name="Nat. Genet.">
        <title>Improved pea reference genome and pan-genome highlight genomic features and evolutionary characteristics.</title>
        <authorList>
            <person name="Yang T."/>
            <person name="Liu R."/>
            <person name="Luo Y."/>
            <person name="Hu S."/>
            <person name="Wang D."/>
            <person name="Wang C."/>
            <person name="Pandey M.K."/>
            <person name="Ge S."/>
            <person name="Xu Q."/>
            <person name="Li N."/>
            <person name="Li G."/>
            <person name="Huang Y."/>
            <person name="Saxena R.K."/>
            <person name="Ji Y."/>
            <person name="Li M."/>
            <person name="Yan X."/>
            <person name="He Y."/>
            <person name="Liu Y."/>
            <person name="Wang X."/>
            <person name="Xiang C."/>
            <person name="Varshney R.K."/>
            <person name="Ding H."/>
            <person name="Gao S."/>
            <person name="Zong X."/>
        </authorList>
    </citation>
    <scope>NUCLEOTIDE SEQUENCE [LARGE SCALE GENOMIC DNA]</scope>
    <source>
        <strain evidence="13 14">cv. Zhongwan 6</strain>
    </source>
</reference>
<dbReference type="GO" id="GO:0051301">
    <property type="term" value="P:cell division"/>
    <property type="evidence" value="ECO:0007669"/>
    <property type="project" value="UniProtKB-ARBA"/>
</dbReference>
<dbReference type="FunFam" id="2.30.30.1040:FF:000002">
    <property type="entry name" value="Auxin response factor"/>
    <property type="match status" value="1"/>
</dbReference>
<gene>
    <name evidence="13" type="ORF">KIW84_064952</name>
</gene>
<evidence type="ECO:0000256" key="7">
    <source>
        <dbReference type="ARBA" id="ARBA00023242"/>
    </source>
</evidence>
<dbReference type="Pfam" id="PF06507">
    <property type="entry name" value="ARF_AD"/>
    <property type="match status" value="1"/>
</dbReference>
<dbReference type="SMART" id="SM01019">
    <property type="entry name" value="B3"/>
    <property type="match status" value="1"/>
</dbReference>
<evidence type="ECO:0000256" key="9">
    <source>
        <dbReference type="ARBA" id="ARBA00037697"/>
    </source>
</evidence>
<evidence type="ECO:0000256" key="2">
    <source>
        <dbReference type="ARBA" id="ARBA00007853"/>
    </source>
</evidence>
<keyword evidence="7 10" id="KW-0539">Nucleus</keyword>
<comment type="subunit">
    <text evidence="3 10">Homodimers and heterodimers.</text>
</comment>
<dbReference type="GO" id="GO:0003677">
    <property type="term" value="F:DNA binding"/>
    <property type="evidence" value="ECO:0007669"/>
    <property type="project" value="UniProtKB-KW"/>
</dbReference>
<comment type="function">
    <text evidence="9">Auxin response factors (ARFs) are transcriptional factors that bind specifically to the DNA sequence 5'-TGTCTC-3' found in the auxin-responsive promoter elements (AuxREs). Could act as transcriptional activator or repressor. Formation of heterodimers with Aux/IAA proteins may alter their ability to modulate early auxin response genes expression.</text>
</comment>
<comment type="caution">
    <text evidence="13">The sequence shown here is derived from an EMBL/GenBank/DDBJ whole genome shotgun (WGS) entry which is preliminary data.</text>
</comment>
<evidence type="ECO:0000313" key="13">
    <source>
        <dbReference type="EMBL" id="KAI5399816.1"/>
    </source>
</evidence>
<feature type="domain" description="TF-B3" evidence="12">
    <location>
        <begin position="118"/>
        <end position="220"/>
    </location>
</feature>
<dbReference type="GO" id="GO:0009734">
    <property type="term" value="P:auxin-activated signaling pathway"/>
    <property type="evidence" value="ECO:0007669"/>
    <property type="project" value="UniProtKB-KW"/>
</dbReference>
<evidence type="ECO:0000256" key="3">
    <source>
        <dbReference type="ARBA" id="ARBA00011726"/>
    </source>
</evidence>
<dbReference type="InterPro" id="IPR015300">
    <property type="entry name" value="DNA-bd_pseudobarrel_sf"/>
</dbReference>
<keyword evidence="14" id="KW-1185">Reference proteome</keyword>
<comment type="subcellular location">
    <subcellularLocation>
        <location evidence="1 10">Nucleus</location>
    </subcellularLocation>
</comment>
<dbReference type="PROSITE" id="PS50863">
    <property type="entry name" value="B3"/>
    <property type="match status" value="1"/>
</dbReference>
<dbReference type="GO" id="GO:0005634">
    <property type="term" value="C:nucleus"/>
    <property type="evidence" value="ECO:0007669"/>
    <property type="project" value="UniProtKB-SubCell"/>
</dbReference>
<dbReference type="OrthoDB" id="1906869at2759"/>